<accession>A0A078AFS2</accession>
<dbReference type="InterPro" id="IPR002213">
    <property type="entry name" value="UDP_glucos_trans"/>
</dbReference>
<dbReference type="GO" id="GO:0008194">
    <property type="term" value="F:UDP-glycosyltransferase activity"/>
    <property type="evidence" value="ECO:0007669"/>
    <property type="project" value="InterPro"/>
</dbReference>
<keyword evidence="1" id="KW-0328">Glycosyltransferase</keyword>
<dbReference type="PANTHER" id="PTHR48043">
    <property type="entry name" value="EG:EG0003.4 PROTEIN-RELATED"/>
    <property type="match status" value="1"/>
</dbReference>
<feature type="transmembrane region" description="Helical" evidence="4">
    <location>
        <begin position="1000"/>
        <end position="1024"/>
    </location>
</feature>
<evidence type="ECO:0000313" key="7">
    <source>
        <dbReference type="Proteomes" id="UP000039865"/>
    </source>
</evidence>
<feature type="region of interest" description="Disordered" evidence="3">
    <location>
        <begin position="1069"/>
        <end position="1107"/>
    </location>
</feature>
<dbReference type="InterPro" id="IPR050271">
    <property type="entry name" value="UDP-glycosyltransferase"/>
</dbReference>
<gene>
    <name evidence="6" type="primary">Contig17251.g18370</name>
    <name evidence="6" type="ORF">STYLEM_9339</name>
</gene>
<evidence type="ECO:0000256" key="3">
    <source>
        <dbReference type="SAM" id="MobiDB-lite"/>
    </source>
</evidence>
<dbReference type="Pfam" id="PF00201">
    <property type="entry name" value="UDPGT"/>
    <property type="match status" value="2"/>
</dbReference>
<evidence type="ECO:0000256" key="4">
    <source>
        <dbReference type="SAM" id="Phobius"/>
    </source>
</evidence>
<dbReference type="SUPFAM" id="SSF53756">
    <property type="entry name" value="UDP-Glycosyltransferase/glycogen phosphorylase"/>
    <property type="match status" value="2"/>
</dbReference>
<keyword evidence="4" id="KW-0472">Membrane</keyword>
<keyword evidence="4" id="KW-0812">Transmembrane</keyword>
<protein>
    <submittedName>
        <fullName evidence="6">Antennal-enriched udp-glycosyltransferase</fullName>
    </submittedName>
</protein>
<dbReference type="Gene3D" id="3.40.50.2000">
    <property type="entry name" value="Glycogen Phosphorylase B"/>
    <property type="match status" value="3"/>
</dbReference>
<keyword evidence="4" id="KW-1133">Transmembrane helix</keyword>
<feature type="chain" id="PRO_5001729379" evidence="5">
    <location>
        <begin position="17"/>
        <end position="1107"/>
    </location>
</feature>
<keyword evidence="2 6" id="KW-0808">Transferase</keyword>
<dbReference type="CDD" id="cd03784">
    <property type="entry name" value="GT1_Gtf-like"/>
    <property type="match status" value="2"/>
</dbReference>
<keyword evidence="7" id="KW-1185">Reference proteome</keyword>
<keyword evidence="5" id="KW-0732">Signal</keyword>
<feature type="region of interest" description="Disordered" evidence="3">
    <location>
        <begin position="521"/>
        <end position="540"/>
    </location>
</feature>
<evidence type="ECO:0000313" key="6">
    <source>
        <dbReference type="EMBL" id="CDW80342.1"/>
    </source>
</evidence>
<evidence type="ECO:0000256" key="1">
    <source>
        <dbReference type="ARBA" id="ARBA00022676"/>
    </source>
</evidence>
<dbReference type="PANTHER" id="PTHR48043:SF145">
    <property type="entry name" value="FI06409P-RELATED"/>
    <property type="match status" value="1"/>
</dbReference>
<dbReference type="OrthoDB" id="425722at2759"/>
<feature type="compositionally biased region" description="Basic and acidic residues" evidence="3">
    <location>
        <begin position="1072"/>
        <end position="1095"/>
    </location>
</feature>
<dbReference type="Proteomes" id="UP000039865">
    <property type="component" value="Unassembled WGS sequence"/>
</dbReference>
<proteinExistence type="predicted"/>
<evidence type="ECO:0000256" key="5">
    <source>
        <dbReference type="SAM" id="SignalP"/>
    </source>
</evidence>
<name>A0A078AFS2_STYLE</name>
<dbReference type="InParanoid" id="A0A078AFS2"/>
<reference evidence="6 7" key="1">
    <citation type="submission" date="2014-06" db="EMBL/GenBank/DDBJ databases">
        <authorList>
            <person name="Swart Estienne"/>
        </authorList>
    </citation>
    <scope>NUCLEOTIDE SEQUENCE [LARGE SCALE GENOMIC DNA]</scope>
    <source>
        <strain evidence="6 7">130c</strain>
    </source>
</reference>
<feature type="signal peptide" evidence="5">
    <location>
        <begin position="1"/>
        <end position="16"/>
    </location>
</feature>
<organism evidence="6 7">
    <name type="scientific">Stylonychia lemnae</name>
    <name type="common">Ciliate</name>
    <dbReference type="NCBI Taxonomy" id="5949"/>
    <lineage>
        <taxon>Eukaryota</taxon>
        <taxon>Sar</taxon>
        <taxon>Alveolata</taxon>
        <taxon>Ciliophora</taxon>
        <taxon>Intramacronucleata</taxon>
        <taxon>Spirotrichea</taxon>
        <taxon>Stichotrichia</taxon>
        <taxon>Sporadotrichida</taxon>
        <taxon>Oxytrichidae</taxon>
        <taxon>Stylonychinae</taxon>
        <taxon>Stylonychia</taxon>
    </lineage>
</organism>
<evidence type="ECO:0000256" key="2">
    <source>
        <dbReference type="ARBA" id="ARBA00022679"/>
    </source>
</evidence>
<sequence length="1107" mass="130286">MLQSLKLLLLIALLSALINCERKKILIKGVPSSSHVRINSGIAQSLRSKGHDVTIIFRTKDPIVDELKRQGIRVLFEPPLSREVQMKHYKIVQEYKQNGTLVNIWDNVGTHLDAIFNHQMAFYKYLYDQKFDMIISEQMQYQQVLANYLEIPIFIQVMNGPGEAEFYQKSGEYVAHSSQENLMRQVLFDQQPKSQFYLRVQNFMTLLAHRSLFEHYLKQKIKEILPIEYHSDALNRRVQNLSLILNIEGINPPIPSQPTIKYIFPKYKQGVSVKDQVFNDQLQEFLYFNKKVCLVAFGTQYKPNNKQLESIMGFMKNMSLNSDWAFVYAKRDLNESIDMEIVRQFQLKYPKILIQKFVPQIKLLEHPHLKAFLSHGGSNSMLESIEAMVPIIIAPISVYDQFLHCNYVEKRRLGQCVANISQDRLENALIEIEHHQYYQQQLPKYSEVIKQKREDDPEDLEYWIDYIFEIGSNQFRQEQYHRELAHFYMDLDFAILILINIFSCLVLSQMEIPEPRLIDPLRNKGKARSQQHGKEQQQKKKKILLKGVTSTSHIKVNTGIAVSLAEKGYDVTMILAKEDDGVKKMREKGVKVIYEPPLPQESVANNKIRFKEAKDNQGVLKVWDTSAVNLHRLFNEQFDFYKNLKSQKFDMLITEQMLYLQTLANYLEIPVFLHIMNGPIDGDILHKLAEPYFHSTHYNLQRQMIFGDMPQSTFIERVQHFTTEYIQKSWFVLLLKWTFEKELQESEVRYITQTRIQNMTISINVDGVNPPIYKNPSVRFVQNKYKQQLTGSDFMMNEELSLFYQQNNKIVLVAFGTQFQPSEYKMGQLYEFMKVASARHGWSFVVVNKKDNMQSEENINFKKRFPKILKQNFVPQVTMLSHPHTKVFISHGGSNSVQESLEAQVPMIILPISIFDQFMFCYHVKRSGYGRCLRNHNWKYYLEELLTIERSGFYKENLRQISNAIKESKNDPEDMEYWVDYIFDVGVEQFRPFQYQSINFLAFMQTDIFLVFYLIFLGIAYLIFRSILRVIKLFVVKYQLEKYVFSLLLKFKLISLKFYKQKTESLTVVSPKGDDNQDQNDKTQANKEHRADNKGQKSSNKTKHQTK</sequence>
<dbReference type="EMBL" id="CCKQ01008881">
    <property type="protein sequence ID" value="CDW80342.1"/>
    <property type="molecule type" value="Genomic_DNA"/>
</dbReference>
<dbReference type="AlphaFoldDB" id="A0A078AFS2"/>